<protein>
    <submittedName>
        <fullName evidence="1">Uncharacterized protein</fullName>
    </submittedName>
</protein>
<name>A0A811R3Q3_9POAL</name>
<keyword evidence="2" id="KW-1185">Reference proteome</keyword>
<sequence>MASGGKARPSAIPNVGTDFELLLGRCAAACSMLPIDDLFSRGKLVPLRIPTPKDEMGALGVVKVEVEVTAQSMLLPKQEEPLVPAQQ</sequence>
<dbReference type="AlphaFoldDB" id="A0A811R3Q3"/>
<comment type="caution">
    <text evidence="1">The sequence shown here is derived from an EMBL/GenBank/DDBJ whole genome shotgun (WGS) entry which is preliminary data.</text>
</comment>
<dbReference type="OrthoDB" id="689767at2759"/>
<evidence type="ECO:0000313" key="2">
    <source>
        <dbReference type="Proteomes" id="UP000604825"/>
    </source>
</evidence>
<dbReference type="EMBL" id="CAJGYO010000013">
    <property type="protein sequence ID" value="CAD6264680.1"/>
    <property type="molecule type" value="Genomic_DNA"/>
</dbReference>
<dbReference type="Proteomes" id="UP000604825">
    <property type="component" value="Unassembled WGS sequence"/>
</dbReference>
<accession>A0A811R3Q3</accession>
<organism evidence="1 2">
    <name type="scientific">Miscanthus lutarioriparius</name>
    <dbReference type="NCBI Taxonomy" id="422564"/>
    <lineage>
        <taxon>Eukaryota</taxon>
        <taxon>Viridiplantae</taxon>
        <taxon>Streptophyta</taxon>
        <taxon>Embryophyta</taxon>
        <taxon>Tracheophyta</taxon>
        <taxon>Spermatophyta</taxon>
        <taxon>Magnoliopsida</taxon>
        <taxon>Liliopsida</taxon>
        <taxon>Poales</taxon>
        <taxon>Poaceae</taxon>
        <taxon>PACMAD clade</taxon>
        <taxon>Panicoideae</taxon>
        <taxon>Andropogonodae</taxon>
        <taxon>Andropogoneae</taxon>
        <taxon>Saccharinae</taxon>
        <taxon>Miscanthus</taxon>
    </lineage>
</organism>
<gene>
    <name evidence="1" type="ORF">NCGR_LOCUS47985</name>
</gene>
<proteinExistence type="predicted"/>
<evidence type="ECO:0000313" key="1">
    <source>
        <dbReference type="EMBL" id="CAD6264680.1"/>
    </source>
</evidence>
<reference evidence="1" key="1">
    <citation type="submission" date="2020-10" db="EMBL/GenBank/DDBJ databases">
        <authorList>
            <person name="Han B."/>
            <person name="Lu T."/>
            <person name="Zhao Q."/>
            <person name="Huang X."/>
            <person name="Zhao Y."/>
        </authorList>
    </citation>
    <scope>NUCLEOTIDE SEQUENCE</scope>
</reference>